<feature type="compositionally biased region" description="Polar residues" evidence="1">
    <location>
        <begin position="134"/>
        <end position="157"/>
    </location>
</feature>
<feature type="compositionally biased region" description="Basic and acidic residues" evidence="1">
    <location>
        <begin position="177"/>
        <end position="192"/>
    </location>
</feature>
<gene>
    <name evidence="2" type="ORF">EW145_g2058</name>
</gene>
<feature type="region of interest" description="Disordered" evidence="1">
    <location>
        <begin position="94"/>
        <end position="203"/>
    </location>
</feature>
<reference evidence="2 3" key="1">
    <citation type="submission" date="2019-02" db="EMBL/GenBank/DDBJ databases">
        <title>Genome sequencing of the rare red list fungi Phellinidium pouzarii.</title>
        <authorList>
            <person name="Buettner E."/>
            <person name="Kellner H."/>
        </authorList>
    </citation>
    <scope>NUCLEOTIDE SEQUENCE [LARGE SCALE GENOMIC DNA]</scope>
    <source>
        <strain evidence="2 3">DSM 108285</strain>
    </source>
</reference>
<evidence type="ECO:0000256" key="1">
    <source>
        <dbReference type="SAM" id="MobiDB-lite"/>
    </source>
</evidence>
<protein>
    <submittedName>
        <fullName evidence="2">Uncharacterized protein</fullName>
    </submittedName>
</protein>
<sequence length="220" mass="24038">MPHQHHLPGACSWPDPVPAKKKTPAHKNLTVQRRPSSAGSQISDTSSTPRAITPNAQDMSASLGVTSVSDSGRRHDEAQAYSYADANIAMNRRQTNGSHNHLPHSIPPSMNSVQDLPPSYTTTMTSSYGFNHSPDGSISSRGNSRPSTANSMPSSRFSGVGLEGNHYDTSPALPSMDGRDYPRWETLPHPRSDSNSYNYHPPQANSIMVRHYSHEHGNRM</sequence>
<name>A0A4V3XDE3_9AGAM</name>
<dbReference type="AlphaFoldDB" id="A0A4V3XDE3"/>
<organism evidence="2 3">
    <name type="scientific">Phellinidium pouzarii</name>
    <dbReference type="NCBI Taxonomy" id="167371"/>
    <lineage>
        <taxon>Eukaryota</taxon>
        <taxon>Fungi</taxon>
        <taxon>Dikarya</taxon>
        <taxon>Basidiomycota</taxon>
        <taxon>Agaricomycotina</taxon>
        <taxon>Agaricomycetes</taxon>
        <taxon>Hymenochaetales</taxon>
        <taxon>Hymenochaetaceae</taxon>
        <taxon>Phellinidium</taxon>
    </lineage>
</organism>
<dbReference type="EMBL" id="SGPK01000065">
    <property type="protein sequence ID" value="THH09393.1"/>
    <property type="molecule type" value="Genomic_DNA"/>
</dbReference>
<evidence type="ECO:0000313" key="2">
    <source>
        <dbReference type="EMBL" id="THH09393.1"/>
    </source>
</evidence>
<dbReference type="Proteomes" id="UP000308199">
    <property type="component" value="Unassembled WGS sequence"/>
</dbReference>
<dbReference type="OrthoDB" id="5419315at2759"/>
<accession>A0A4V3XDE3</accession>
<comment type="caution">
    <text evidence="2">The sequence shown here is derived from an EMBL/GenBank/DDBJ whole genome shotgun (WGS) entry which is preliminary data.</text>
</comment>
<feature type="compositionally biased region" description="Polar residues" evidence="1">
    <location>
        <begin position="193"/>
        <end position="203"/>
    </location>
</feature>
<feature type="compositionally biased region" description="Low complexity" evidence="1">
    <location>
        <begin position="119"/>
        <end position="128"/>
    </location>
</feature>
<evidence type="ECO:0000313" key="3">
    <source>
        <dbReference type="Proteomes" id="UP000308199"/>
    </source>
</evidence>
<proteinExistence type="predicted"/>
<keyword evidence="3" id="KW-1185">Reference proteome</keyword>
<feature type="region of interest" description="Disordered" evidence="1">
    <location>
        <begin position="1"/>
        <end position="74"/>
    </location>
</feature>
<feature type="compositionally biased region" description="Polar residues" evidence="1">
    <location>
        <begin position="29"/>
        <end position="70"/>
    </location>
</feature>